<proteinExistence type="predicted"/>
<comment type="function">
    <text evidence="2">Membrane-anchoring subunit of succinate dehydrogenase (SDH).</text>
</comment>
<dbReference type="GO" id="GO:0016020">
    <property type="term" value="C:membrane"/>
    <property type="evidence" value="ECO:0007669"/>
    <property type="project" value="UniProtKB-SubCell"/>
</dbReference>
<protein>
    <submittedName>
        <fullName evidence="11">Fumarate reductase subunit C</fullName>
    </submittedName>
</protein>
<evidence type="ECO:0000256" key="5">
    <source>
        <dbReference type="ARBA" id="ARBA00022692"/>
    </source>
</evidence>
<evidence type="ECO:0000256" key="6">
    <source>
        <dbReference type="ARBA" id="ARBA00022723"/>
    </source>
</evidence>
<dbReference type="InterPro" id="IPR000701">
    <property type="entry name" value="SuccDH_FuR_B_TM-su"/>
</dbReference>
<dbReference type="SUPFAM" id="SSF81343">
    <property type="entry name" value="Fumarate reductase respiratory complex transmembrane subunits"/>
    <property type="match status" value="1"/>
</dbReference>
<keyword evidence="6" id="KW-0479">Metal-binding</keyword>
<dbReference type="Pfam" id="PF01127">
    <property type="entry name" value="Sdh_cyt"/>
    <property type="match status" value="1"/>
</dbReference>
<evidence type="ECO:0000256" key="2">
    <source>
        <dbReference type="ARBA" id="ARBA00004050"/>
    </source>
</evidence>
<evidence type="ECO:0000256" key="8">
    <source>
        <dbReference type="ARBA" id="ARBA00023004"/>
    </source>
</evidence>
<keyword evidence="7 10" id="KW-1133">Transmembrane helix</keyword>
<dbReference type="InterPro" id="IPR034804">
    <property type="entry name" value="SQR/QFR_C/D"/>
</dbReference>
<dbReference type="GO" id="GO:0046872">
    <property type="term" value="F:metal ion binding"/>
    <property type="evidence" value="ECO:0007669"/>
    <property type="project" value="UniProtKB-KW"/>
</dbReference>
<feature type="transmembrane region" description="Helical" evidence="10">
    <location>
        <begin position="50"/>
        <end position="71"/>
    </location>
</feature>
<keyword evidence="8" id="KW-0408">Iron</keyword>
<name>A0A4R8M086_9BURK</name>
<evidence type="ECO:0000256" key="3">
    <source>
        <dbReference type="ARBA" id="ARBA00004370"/>
    </source>
</evidence>
<feature type="transmembrane region" description="Helical" evidence="10">
    <location>
        <begin position="83"/>
        <end position="106"/>
    </location>
</feature>
<comment type="caution">
    <text evidence="11">The sequence shown here is derived from an EMBL/GenBank/DDBJ whole genome shotgun (WGS) entry which is preliminary data.</text>
</comment>
<keyword evidence="9 10" id="KW-0472">Membrane</keyword>
<keyword evidence="5 10" id="KW-0812">Transmembrane</keyword>
<gene>
    <name evidence="11" type="ORF">BX592_101145</name>
</gene>
<dbReference type="OrthoDB" id="8779376at2"/>
<evidence type="ECO:0000256" key="7">
    <source>
        <dbReference type="ARBA" id="ARBA00022989"/>
    </source>
</evidence>
<evidence type="ECO:0000256" key="10">
    <source>
        <dbReference type="SAM" id="Phobius"/>
    </source>
</evidence>
<evidence type="ECO:0000256" key="1">
    <source>
        <dbReference type="ARBA" id="ARBA00001971"/>
    </source>
</evidence>
<keyword evidence="12" id="KW-1185">Reference proteome</keyword>
<comment type="subcellular location">
    <subcellularLocation>
        <location evidence="3">Membrane</location>
    </subcellularLocation>
</comment>
<dbReference type="AlphaFoldDB" id="A0A4R8M086"/>
<evidence type="ECO:0000256" key="9">
    <source>
        <dbReference type="ARBA" id="ARBA00023136"/>
    </source>
</evidence>
<keyword evidence="4" id="KW-0349">Heme</keyword>
<organism evidence="11 12">
    <name type="scientific">Paraburkholderia rhizosphaerae</name>
    <dbReference type="NCBI Taxonomy" id="480658"/>
    <lineage>
        <taxon>Bacteria</taxon>
        <taxon>Pseudomonadati</taxon>
        <taxon>Pseudomonadota</taxon>
        <taxon>Betaproteobacteria</taxon>
        <taxon>Burkholderiales</taxon>
        <taxon>Burkholderiaceae</taxon>
        <taxon>Paraburkholderia</taxon>
    </lineage>
</organism>
<dbReference type="Proteomes" id="UP000295509">
    <property type="component" value="Unassembled WGS sequence"/>
</dbReference>
<reference evidence="11 12" key="1">
    <citation type="submission" date="2019-03" db="EMBL/GenBank/DDBJ databases">
        <title>Genomic Encyclopedia of Type Strains, Phase III (KMG-III): the genomes of soil and plant-associated and newly described type strains.</title>
        <authorList>
            <person name="Whitman W."/>
        </authorList>
    </citation>
    <scope>NUCLEOTIDE SEQUENCE [LARGE SCALE GENOMIC DNA]</scope>
    <source>
        <strain evidence="11 12">LMG 29544</strain>
    </source>
</reference>
<accession>A0A4R8M086</accession>
<sequence>MKAAISGWRVQRISAMVLALCVSVHLITMIVVAHGGLSAGAILARLHGNVVWALFYAVFVLAAAAHVPVGLRRIAEEWLGWRGASVFAASVLIGLMLAFAGLRAVFALTGGPI</sequence>
<evidence type="ECO:0000313" key="11">
    <source>
        <dbReference type="EMBL" id="TDY54689.1"/>
    </source>
</evidence>
<dbReference type="Gene3D" id="1.20.1300.10">
    <property type="entry name" value="Fumarate reductase/succinate dehydrogenase, transmembrane subunit"/>
    <property type="match status" value="1"/>
</dbReference>
<comment type="cofactor">
    <cofactor evidence="1">
        <name>heme</name>
        <dbReference type="ChEBI" id="CHEBI:30413"/>
    </cofactor>
</comment>
<evidence type="ECO:0000256" key="4">
    <source>
        <dbReference type="ARBA" id="ARBA00022617"/>
    </source>
</evidence>
<dbReference type="RefSeq" id="WP_134189721.1">
    <property type="nucleotide sequence ID" value="NZ_JBHLUW010000027.1"/>
</dbReference>
<evidence type="ECO:0000313" key="12">
    <source>
        <dbReference type="Proteomes" id="UP000295509"/>
    </source>
</evidence>
<dbReference type="EMBL" id="SORE01000001">
    <property type="protein sequence ID" value="TDY54689.1"/>
    <property type="molecule type" value="Genomic_DNA"/>
</dbReference>